<keyword evidence="1" id="KW-0472">Membrane</keyword>
<keyword evidence="1" id="KW-0812">Transmembrane</keyword>
<dbReference type="Gene3D" id="3.30.700.10">
    <property type="entry name" value="Glycoprotein, Type 4 Pilin"/>
    <property type="match status" value="1"/>
</dbReference>
<keyword evidence="3" id="KW-1185">Reference proteome</keyword>
<dbReference type="Proteomes" id="UP000435649">
    <property type="component" value="Unassembled WGS sequence"/>
</dbReference>
<sequence>MDVFNPQTIKEAVMKKQFTLIELLVVIAIIAILAAMLLPALQQARERGKNIACVNNLKQQGTEVTMYINDYQGYIVPAKTKTLPPGQGGTNWNHNYARLLGILYQQRSTNDPNRFRPSTYSCPSNNEKYGENDYSWWSRGYGFNAFNKAVNGEANAGLMTAIDGSGAIQHSIPRKISAVPSPGSVMAICDIRNDIVYYNSGSVNPANGYIRHGQGGNVCYLDGHVKSHNAAAYKERLLKSDGKPESIAYYKHTGND</sequence>
<evidence type="ECO:0000313" key="3">
    <source>
        <dbReference type="Proteomes" id="UP000435649"/>
    </source>
</evidence>
<accession>A0A844G830</accession>
<name>A0A844G830_9BACT</name>
<dbReference type="NCBIfam" id="TIGR04294">
    <property type="entry name" value="pre_pil_HX9DG"/>
    <property type="match status" value="1"/>
</dbReference>
<dbReference type="InterPro" id="IPR027558">
    <property type="entry name" value="Pre_pil_HX9DG_C"/>
</dbReference>
<proteinExistence type="predicted"/>
<dbReference type="SUPFAM" id="SSF54523">
    <property type="entry name" value="Pili subunits"/>
    <property type="match status" value="1"/>
</dbReference>
<dbReference type="InterPro" id="IPR012902">
    <property type="entry name" value="N_methyl_site"/>
</dbReference>
<evidence type="ECO:0000256" key="1">
    <source>
        <dbReference type="SAM" id="Phobius"/>
    </source>
</evidence>
<keyword evidence="1" id="KW-1133">Transmembrane helix</keyword>
<protein>
    <submittedName>
        <fullName evidence="2">Prepilin-type N-terminal cleavage/methylation domain-containing protein</fullName>
    </submittedName>
</protein>
<evidence type="ECO:0000313" key="2">
    <source>
        <dbReference type="EMBL" id="MST99333.1"/>
    </source>
</evidence>
<dbReference type="NCBIfam" id="TIGR02532">
    <property type="entry name" value="IV_pilin_GFxxxE"/>
    <property type="match status" value="1"/>
</dbReference>
<reference evidence="2 3" key="1">
    <citation type="submission" date="2019-08" db="EMBL/GenBank/DDBJ databases">
        <title>In-depth cultivation of the pig gut microbiome towards novel bacterial diversity and tailored functional studies.</title>
        <authorList>
            <person name="Wylensek D."/>
            <person name="Hitch T.C.A."/>
            <person name="Clavel T."/>
        </authorList>
    </citation>
    <scope>NUCLEOTIDE SEQUENCE [LARGE SCALE GENOMIC DNA]</scope>
    <source>
        <strain evidence="2 3">BBE-744-WT-12</strain>
    </source>
</reference>
<dbReference type="PANTHER" id="PTHR30093">
    <property type="entry name" value="GENERAL SECRETION PATHWAY PROTEIN G"/>
    <property type="match status" value="1"/>
</dbReference>
<organism evidence="2 3">
    <name type="scientific">Victivallis lenta</name>
    <dbReference type="NCBI Taxonomy" id="2606640"/>
    <lineage>
        <taxon>Bacteria</taxon>
        <taxon>Pseudomonadati</taxon>
        <taxon>Lentisphaerota</taxon>
        <taxon>Lentisphaeria</taxon>
        <taxon>Victivallales</taxon>
        <taxon>Victivallaceae</taxon>
        <taxon>Victivallis</taxon>
    </lineage>
</organism>
<gene>
    <name evidence="2" type="ORF">FYJ85_20105</name>
</gene>
<dbReference type="InterPro" id="IPR045584">
    <property type="entry name" value="Pilin-like"/>
</dbReference>
<comment type="caution">
    <text evidence="2">The sequence shown here is derived from an EMBL/GenBank/DDBJ whole genome shotgun (WGS) entry which is preliminary data.</text>
</comment>
<dbReference type="PANTHER" id="PTHR30093:SF2">
    <property type="entry name" value="TYPE II SECRETION SYSTEM PROTEIN H"/>
    <property type="match status" value="1"/>
</dbReference>
<feature type="transmembrane region" description="Helical" evidence="1">
    <location>
        <begin position="20"/>
        <end position="41"/>
    </location>
</feature>
<dbReference type="AlphaFoldDB" id="A0A844G830"/>
<dbReference type="EMBL" id="VUNS01000034">
    <property type="protein sequence ID" value="MST99333.1"/>
    <property type="molecule type" value="Genomic_DNA"/>
</dbReference>